<keyword evidence="5" id="KW-1185">Reference proteome</keyword>
<dbReference type="InterPro" id="IPR042099">
    <property type="entry name" value="ANL_N_sf"/>
</dbReference>
<dbReference type="PANTHER" id="PTHR43272:SF33">
    <property type="entry name" value="AMP-BINDING DOMAIN-CONTAINING PROTEIN-RELATED"/>
    <property type="match status" value="1"/>
</dbReference>
<organism evidence="4 5">
    <name type="scientific">Flaviflexus ciconiae</name>
    <dbReference type="NCBI Taxonomy" id="2496867"/>
    <lineage>
        <taxon>Bacteria</taxon>
        <taxon>Bacillati</taxon>
        <taxon>Actinomycetota</taxon>
        <taxon>Actinomycetes</taxon>
        <taxon>Actinomycetales</taxon>
        <taxon>Actinomycetaceae</taxon>
        <taxon>Flaviflexus</taxon>
    </lineage>
</organism>
<sequence length="592" mass="64042">MTEASTPPLADFGTYRNIVDLIAERGEVAPNHIAFRIKQNGALVDVTTEEFVSTVRAVAKGLIAQGVQAEDRIATQGATSYSWTIADIASLWAGAIVVPIFDTSSPDQVQHILRSSNSVAAFAGTEEQRRGIASQIGEKIWSLDEHGMSALKAAGQHVTDEQLDERRVGVNLDDVATLVFTSGTEGMPKGAIITHRNLIGQVLNIGADYGELVHDRGSTLIFLPLAHVLARGLQLICLTAGMRISYESDPAQAVGALTTLRPTFLVVVPRVLERIRDRIAEQARSKRLGWVWRDAEQTAIAWGRMLEERQHMTANPSRSLKLRHATYDRLFFAKVRDLVGGQIDYLLSGAAPLNSNLNLLFRGMGLEVIEGYGLTESTAPLTGNRPGNNYAGTVGPPTPGHTVRISPEGEVLARGIGISPGYDGIDNSTTMVDGFIRTGDLGTLDSEGRLTITGRLSETIVTSGGKTISPQKWESNVAQDPLVAHAVMVGDSRPYPGALIFLDQEEAAKHGITSTNDGQFLDDTIPASILTAIRRANQLVAAPERVKRIKILLMDMAPGSDFVTPTMKLRRSRVIQKLSASIDELYERGMSV</sequence>
<dbReference type="SUPFAM" id="SSF56801">
    <property type="entry name" value="Acetyl-CoA synthetase-like"/>
    <property type="match status" value="1"/>
</dbReference>
<evidence type="ECO:0000313" key="4">
    <source>
        <dbReference type="EMBL" id="AZQ78157.1"/>
    </source>
</evidence>
<evidence type="ECO:0000256" key="1">
    <source>
        <dbReference type="ARBA" id="ARBA00022741"/>
    </source>
</evidence>
<dbReference type="PANTHER" id="PTHR43272">
    <property type="entry name" value="LONG-CHAIN-FATTY-ACID--COA LIGASE"/>
    <property type="match status" value="1"/>
</dbReference>
<dbReference type="AlphaFoldDB" id="A0A3S9Q0M6"/>
<dbReference type="EMBL" id="CP034593">
    <property type="protein sequence ID" value="AZQ78157.1"/>
    <property type="molecule type" value="Genomic_DNA"/>
</dbReference>
<dbReference type="InterPro" id="IPR020845">
    <property type="entry name" value="AMP-binding_CS"/>
</dbReference>
<keyword evidence="2" id="KW-0067">ATP-binding</keyword>
<evidence type="ECO:0000259" key="3">
    <source>
        <dbReference type="Pfam" id="PF00501"/>
    </source>
</evidence>
<dbReference type="PROSITE" id="PS00455">
    <property type="entry name" value="AMP_BINDING"/>
    <property type="match status" value="1"/>
</dbReference>
<keyword evidence="1" id="KW-0547">Nucleotide-binding</keyword>
<dbReference type="GO" id="GO:0004467">
    <property type="term" value="F:long-chain fatty acid-CoA ligase activity"/>
    <property type="evidence" value="ECO:0007669"/>
    <property type="project" value="TreeGrafter"/>
</dbReference>
<feature type="domain" description="AMP-dependent synthetase/ligase" evidence="3">
    <location>
        <begin position="25"/>
        <end position="422"/>
    </location>
</feature>
<dbReference type="Pfam" id="PF23562">
    <property type="entry name" value="AMP-binding_C_3"/>
    <property type="match status" value="1"/>
</dbReference>
<evidence type="ECO:0000313" key="5">
    <source>
        <dbReference type="Proteomes" id="UP000280344"/>
    </source>
</evidence>
<dbReference type="Proteomes" id="UP000280344">
    <property type="component" value="Chromosome"/>
</dbReference>
<dbReference type="InterPro" id="IPR000873">
    <property type="entry name" value="AMP-dep_synth/lig_dom"/>
</dbReference>
<dbReference type="Pfam" id="PF00501">
    <property type="entry name" value="AMP-binding"/>
    <property type="match status" value="1"/>
</dbReference>
<dbReference type="CDD" id="cd05907">
    <property type="entry name" value="VL_LC_FACS_like"/>
    <property type="match status" value="1"/>
</dbReference>
<dbReference type="OrthoDB" id="9803968at2"/>
<evidence type="ECO:0000256" key="2">
    <source>
        <dbReference type="ARBA" id="ARBA00022840"/>
    </source>
</evidence>
<dbReference type="KEGG" id="flh:EJ997_05480"/>
<dbReference type="GO" id="GO:0005524">
    <property type="term" value="F:ATP binding"/>
    <property type="evidence" value="ECO:0007669"/>
    <property type="project" value="UniProtKB-KW"/>
</dbReference>
<protein>
    <submittedName>
        <fullName evidence="4">Long-chain fatty acid--CoA ligase</fullName>
    </submittedName>
</protein>
<proteinExistence type="predicted"/>
<gene>
    <name evidence="4" type="ORF">EJ997_05480</name>
</gene>
<dbReference type="GO" id="GO:0016020">
    <property type="term" value="C:membrane"/>
    <property type="evidence" value="ECO:0007669"/>
    <property type="project" value="TreeGrafter"/>
</dbReference>
<dbReference type="Gene3D" id="3.40.50.12780">
    <property type="entry name" value="N-terminal domain of ligase-like"/>
    <property type="match status" value="1"/>
</dbReference>
<reference evidence="4 5" key="1">
    <citation type="submission" date="2018-12" db="EMBL/GenBank/DDBJ databases">
        <title>Complete genome sequence of Flaviflexus sp. H23T48.</title>
        <authorList>
            <person name="Bae J.-W."/>
            <person name="Lee J.-Y."/>
        </authorList>
    </citation>
    <scope>NUCLEOTIDE SEQUENCE [LARGE SCALE GENOMIC DNA]</scope>
    <source>
        <strain evidence="4 5">H23T48</strain>
    </source>
</reference>
<keyword evidence="4" id="KW-0436">Ligase</keyword>
<name>A0A3S9Q0M6_9ACTO</name>
<accession>A0A3S9Q0M6</accession>